<evidence type="ECO:0000313" key="19">
    <source>
        <dbReference type="Proteomes" id="UP001373714"/>
    </source>
</evidence>
<keyword evidence="12" id="KW-0624">Polysaccharide degradation</keyword>
<evidence type="ECO:0000256" key="3">
    <source>
        <dbReference type="ARBA" id="ARBA00022525"/>
    </source>
</evidence>
<dbReference type="GO" id="GO:0030245">
    <property type="term" value="P:cellulose catabolic process"/>
    <property type="evidence" value="ECO:0007669"/>
    <property type="project" value="UniProtKB-KW"/>
</dbReference>
<evidence type="ECO:0000256" key="1">
    <source>
        <dbReference type="ARBA" id="ARBA00001973"/>
    </source>
</evidence>
<keyword evidence="11" id="KW-0119">Carbohydrate metabolism</keyword>
<keyword evidence="4" id="KW-0479">Metal-binding</keyword>
<evidence type="ECO:0000256" key="16">
    <source>
        <dbReference type="SAM" id="SignalP"/>
    </source>
</evidence>
<keyword evidence="6" id="KW-0136">Cellulose degradation</keyword>
<evidence type="ECO:0000313" key="18">
    <source>
        <dbReference type="EMBL" id="KAK6358315.1"/>
    </source>
</evidence>
<comment type="cofactor">
    <cofactor evidence="1">
        <name>Cu(2+)</name>
        <dbReference type="ChEBI" id="CHEBI:29036"/>
    </cofactor>
</comment>
<dbReference type="GO" id="GO:0004497">
    <property type="term" value="F:monooxygenase activity"/>
    <property type="evidence" value="ECO:0007669"/>
    <property type="project" value="UniProtKB-KW"/>
</dbReference>
<dbReference type="InterPro" id="IPR049892">
    <property type="entry name" value="AA9"/>
</dbReference>
<gene>
    <name evidence="18" type="ORF">TWF730_007661</name>
</gene>
<comment type="caution">
    <text evidence="18">The sequence shown here is derived from an EMBL/GenBank/DDBJ whole genome shotgun (WGS) entry which is preliminary data.</text>
</comment>
<name>A0AAV9VEX9_9PEZI</name>
<evidence type="ECO:0000256" key="13">
    <source>
        <dbReference type="ARBA" id="ARBA00044502"/>
    </source>
</evidence>
<keyword evidence="10" id="KW-1015">Disulfide bond</keyword>
<dbReference type="PANTHER" id="PTHR33353">
    <property type="entry name" value="PUTATIVE (AFU_ORTHOLOGUE AFUA_1G12560)-RELATED"/>
    <property type="match status" value="1"/>
</dbReference>
<keyword evidence="9" id="KW-0503">Monooxygenase</keyword>
<sequence length="233" mass="25602">MQLTTAILMLGAGLASAHYTFPALILDGKTTKDWEYVKRSSWPELRAPIVDVTSEKLLCYRDPNGPAASTATVKVGEKIGFRIDPYIFHPGPFLFYMAKVPEGKTAAEFNGEGAVWFKIFEDNPALTSNGLFWQEGQKEVYVTLPICIPDGEYLLRVEHIALQAAAVTGGAQFYNTCAQLNVTGARWDAKPGKPLVAFPGAYNETDPGIKIGIYWPDTISYTNPGPPVYNCFL</sequence>
<comment type="subcellular location">
    <subcellularLocation>
        <location evidence="2">Secreted</location>
    </subcellularLocation>
</comment>
<dbReference type="EC" id="1.14.99.56" evidence="15"/>
<evidence type="ECO:0000256" key="2">
    <source>
        <dbReference type="ARBA" id="ARBA00004613"/>
    </source>
</evidence>
<evidence type="ECO:0000259" key="17">
    <source>
        <dbReference type="Pfam" id="PF03443"/>
    </source>
</evidence>
<feature type="chain" id="PRO_5043743237" description="lytic cellulose monooxygenase (C4-dehydrogenating)" evidence="16">
    <location>
        <begin position="18"/>
        <end position="233"/>
    </location>
</feature>
<dbReference type="Proteomes" id="UP001373714">
    <property type="component" value="Unassembled WGS sequence"/>
</dbReference>
<protein>
    <recommendedName>
        <fullName evidence="15">lytic cellulose monooxygenase (C4-dehydrogenating)</fullName>
        <ecNumber evidence="15">1.14.99.56</ecNumber>
    </recommendedName>
</protein>
<dbReference type="InterPro" id="IPR005103">
    <property type="entry name" value="AA9_LPMO"/>
</dbReference>
<keyword evidence="5 16" id="KW-0732">Signal</keyword>
<proteinExistence type="inferred from homology"/>
<dbReference type="Pfam" id="PF03443">
    <property type="entry name" value="AA9"/>
    <property type="match status" value="1"/>
</dbReference>
<evidence type="ECO:0000256" key="6">
    <source>
        <dbReference type="ARBA" id="ARBA00023001"/>
    </source>
</evidence>
<evidence type="ECO:0000256" key="12">
    <source>
        <dbReference type="ARBA" id="ARBA00023326"/>
    </source>
</evidence>
<evidence type="ECO:0000256" key="8">
    <source>
        <dbReference type="ARBA" id="ARBA00023008"/>
    </source>
</evidence>
<keyword evidence="19" id="KW-1185">Reference proteome</keyword>
<feature type="domain" description="Auxiliary Activity family 9 catalytic" evidence="17">
    <location>
        <begin position="18"/>
        <end position="217"/>
    </location>
</feature>
<dbReference type="AlphaFoldDB" id="A0AAV9VEX9"/>
<comment type="catalytic activity">
    <reaction evidence="14">
        <text>[(1-&gt;4)-beta-D-glucosyl]n+m + reduced acceptor + O2 = 4-dehydro-beta-D-glucosyl-[(1-&gt;4)-beta-D-glucosyl]n-1 + [(1-&gt;4)-beta-D-glucosyl]m + acceptor + H2O.</text>
        <dbReference type="EC" id="1.14.99.56"/>
    </reaction>
</comment>
<evidence type="ECO:0000256" key="9">
    <source>
        <dbReference type="ARBA" id="ARBA00023033"/>
    </source>
</evidence>
<dbReference type="PANTHER" id="PTHR33353:SF10">
    <property type="entry name" value="ENDO-BETA-1,4-GLUCANASE D"/>
    <property type="match status" value="1"/>
</dbReference>
<reference evidence="18 19" key="1">
    <citation type="submission" date="2019-10" db="EMBL/GenBank/DDBJ databases">
        <authorList>
            <person name="Palmer J.M."/>
        </authorList>
    </citation>
    <scope>NUCLEOTIDE SEQUENCE [LARGE SCALE GENOMIC DNA]</scope>
    <source>
        <strain evidence="18 19">TWF730</strain>
    </source>
</reference>
<evidence type="ECO:0000256" key="15">
    <source>
        <dbReference type="ARBA" id="ARBA00047174"/>
    </source>
</evidence>
<feature type="signal peptide" evidence="16">
    <location>
        <begin position="1"/>
        <end position="17"/>
    </location>
</feature>
<dbReference type="EMBL" id="JAVHNS010000004">
    <property type="protein sequence ID" value="KAK6358315.1"/>
    <property type="molecule type" value="Genomic_DNA"/>
</dbReference>
<evidence type="ECO:0000256" key="5">
    <source>
        <dbReference type="ARBA" id="ARBA00022729"/>
    </source>
</evidence>
<dbReference type="GO" id="GO:0046872">
    <property type="term" value="F:metal ion binding"/>
    <property type="evidence" value="ECO:0007669"/>
    <property type="project" value="UniProtKB-KW"/>
</dbReference>
<dbReference type="Gene3D" id="2.70.50.70">
    <property type="match status" value="1"/>
</dbReference>
<dbReference type="CDD" id="cd21175">
    <property type="entry name" value="LPMO_AA9"/>
    <property type="match status" value="1"/>
</dbReference>
<evidence type="ECO:0000256" key="14">
    <source>
        <dbReference type="ARBA" id="ARBA00045077"/>
    </source>
</evidence>
<accession>A0AAV9VEX9</accession>
<organism evidence="18 19">
    <name type="scientific">Orbilia blumenaviensis</name>
    <dbReference type="NCBI Taxonomy" id="1796055"/>
    <lineage>
        <taxon>Eukaryota</taxon>
        <taxon>Fungi</taxon>
        <taxon>Dikarya</taxon>
        <taxon>Ascomycota</taxon>
        <taxon>Pezizomycotina</taxon>
        <taxon>Orbiliomycetes</taxon>
        <taxon>Orbiliales</taxon>
        <taxon>Orbiliaceae</taxon>
        <taxon>Orbilia</taxon>
    </lineage>
</organism>
<keyword evidence="7" id="KW-0560">Oxidoreductase</keyword>
<keyword evidence="8" id="KW-0186">Copper</keyword>
<evidence type="ECO:0000256" key="11">
    <source>
        <dbReference type="ARBA" id="ARBA00023277"/>
    </source>
</evidence>
<evidence type="ECO:0000256" key="4">
    <source>
        <dbReference type="ARBA" id="ARBA00022723"/>
    </source>
</evidence>
<dbReference type="GO" id="GO:0005576">
    <property type="term" value="C:extracellular region"/>
    <property type="evidence" value="ECO:0007669"/>
    <property type="project" value="UniProtKB-SubCell"/>
</dbReference>
<evidence type="ECO:0000256" key="10">
    <source>
        <dbReference type="ARBA" id="ARBA00023157"/>
    </source>
</evidence>
<evidence type="ECO:0000256" key="7">
    <source>
        <dbReference type="ARBA" id="ARBA00023002"/>
    </source>
</evidence>
<keyword evidence="3" id="KW-0964">Secreted</keyword>
<comment type="similarity">
    <text evidence="13">Belongs to the polysaccharide monooxygenase AA9 family.</text>
</comment>